<feature type="binding site" evidence="11">
    <location>
        <begin position="267"/>
        <end position="269"/>
    </location>
    <ligand>
        <name>FMN</name>
        <dbReference type="ChEBI" id="CHEBI:58210"/>
    </ligand>
</feature>
<dbReference type="EMBL" id="MSJL01000015">
    <property type="protein sequence ID" value="OLF49984.1"/>
    <property type="molecule type" value="Genomic_DNA"/>
</dbReference>
<evidence type="ECO:0000313" key="16">
    <source>
        <dbReference type="Proteomes" id="UP000255213"/>
    </source>
</evidence>
<evidence type="ECO:0000256" key="3">
    <source>
        <dbReference type="ARBA" id="ARBA00022630"/>
    </source>
</evidence>
<evidence type="ECO:0000313" key="13">
    <source>
        <dbReference type="EMBL" id="OLF49984.1"/>
    </source>
</evidence>
<keyword evidence="7 11" id="KW-0521">NADP</keyword>
<dbReference type="PANTHER" id="PTHR43665:SF1">
    <property type="entry name" value="ISOPENTENYL-DIPHOSPHATE DELTA-ISOMERASE"/>
    <property type="match status" value="1"/>
</dbReference>
<dbReference type="Pfam" id="PF01070">
    <property type="entry name" value="FMN_dh"/>
    <property type="match status" value="1"/>
</dbReference>
<evidence type="ECO:0000259" key="12">
    <source>
        <dbReference type="Pfam" id="PF01070"/>
    </source>
</evidence>
<feature type="binding site" evidence="11">
    <location>
        <position position="189"/>
    </location>
    <ligand>
        <name>FMN</name>
        <dbReference type="ChEBI" id="CHEBI:58210"/>
    </ligand>
</feature>
<comment type="catalytic activity">
    <reaction evidence="11">
        <text>isopentenyl diphosphate = dimethylallyl diphosphate</text>
        <dbReference type="Rhea" id="RHEA:23284"/>
        <dbReference type="ChEBI" id="CHEBI:57623"/>
        <dbReference type="ChEBI" id="CHEBI:128769"/>
        <dbReference type="EC" id="5.3.3.2"/>
    </reaction>
</comment>
<dbReference type="PIRSF" id="PIRSF003314">
    <property type="entry name" value="IPP_isomerase"/>
    <property type="match status" value="1"/>
</dbReference>
<dbReference type="GO" id="GO:0010181">
    <property type="term" value="F:FMN binding"/>
    <property type="evidence" value="ECO:0007669"/>
    <property type="project" value="UniProtKB-UniRule"/>
</dbReference>
<keyword evidence="8 11" id="KW-0414">Isoprene biosynthesis</keyword>
<dbReference type="Proteomes" id="UP000255213">
    <property type="component" value="Unassembled WGS sequence"/>
</dbReference>
<evidence type="ECO:0000256" key="10">
    <source>
        <dbReference type="ARBA" id="ARBA00025810"/>
    </source>
</evidence>
<evidence type="ECO:0000256" key="7">
    <source>
        <dbReference type="ARBA" id="ARBA00022857"/>
    </source>
</evidence>
<evidence type="ECO:0000313" key="14">
    <source>
        <dbReference type="EMBL" id="SUN04868.1"/>
    </source>
</evidence>
<evidence type="ECO:0000256" key="6">
    <source>
        <dbReference type="ARBA" id="ARBA00022842"/>
    </source>
</evidence>
<organism evidence="13 15">
    <name type="scientific">Streptococcus acidominimus</name>
    <dbReference type="NCBI Taxonomy" id="1326"/>
    <lineage>
        <taxon>Bacteria</taxon>
        <taxon>Bacillati</taxon>
        <taxon>Bacillota</taxon>
        <taxon>Bacilli</taxon>
        <taxon>Lactobacillales</taxon>
        <taxon>Streptococcaceae</taxon>
        <taxon>Streptococcus</taxon>
    </lineage>
</organism>
<dbReference type="GO" id="GO:0070402">
    <property type="term" value="F:NADPH binding"/>
    <property type="evidence" value="ECO:0007669"/>
    <property type="project" value="UniProtKB-UniRule"/>
</dbReference>
<dbReference type="GO" id="GO:0005737">
    <property type="term" value="C:cytoplasm"/>
    <property type="evidence" value="ECO:0007669"/>
    <property type="project" value="UniProtKB-SubCell"/>
</dbReference>
<dbReference type="EC" id="5.3.3.2" evidence="11"/>
<comment type="function">
    <text evidence="11">Involved in the biosynthesis of isoprenoids. Catalyzes the 1,3-allylic rearrangement of the homoallylic substrate isopentenyl (IPP) to its allylic isomer, dimethylallyl diphosphate (DMAPP).</text>
</comment>
<evidence type="ECO:0000256" key="4">
    <source>
        <dbReference type="ARBA" id="ARBA00022643"/>
    </source>
</evidence>
<dbReference type="Proteomes" id="UP000186437">
    <property type="component" value="Unassembled WGS sequence"/>
</dbReference>
<name>A0A1Q8EDV6_STRAI</name>
<feature type="binding site" evidence="11">
    <location>
        <position position="219"/>
    </location>
    <ligand>
        <name>FMN</name>
        <dbReference type="ChEBI" id="CHEBI:58210"/>
    </ligand>
</feature>
<dbReference type="InterPro" id="IPR013785">
    <property type="entry name" value="Aldolase_TIM"/>
</dbReference>
<dbReference type="GO" id="GO:0000287">
    <property type="term" value="F:magnesium ion binding"/>
    <property type="evidence" value="ECO:0007669"/>
    <property type="project" value="UniProtKB-UniRule"/>
</dbReference>
<feature type="binding site" evidence="11">
    <location>
        <begin position="11"/>
        <end position="12"/>
    </location>
    <ligand>
        <name>substrate</name>
    </ligand>
</feature>
<reference evidence="15" key="2">
    <citation type="submission" date="2016-12" db="EMBL/GenBank/DDBJ databases">
        <authorList>
            <person name="Gulvik C.A."/>
        </authorList>
    </citation>
    <scope>NUCLEOTIDE SEQUENCE [LARGE SCALE GENOMIC DNA]</scope>
    <source>
        <strain evidence="15">ATCC 51725</strain>
    </source>
</reference>
<dbReference type="OrthoDB" id="9795032at2"/>
<dbReference type="GO" id="GO:0004452">
    <property type="term" value="F:isopentenyl-diphosphate delta-isomerase activity"/>
    <property type="evidence" value="ECO:0007669"/>
    <property type="project" value="UniProtKB-UniRule"/>
</dbReference>
<evidence type="ECO:0000313" key="15">
    <source>
        <dbReference type="Proteomes" id="UP000186437"/>
    </source>
</evidence>
<keyword evidence="3 11" id="KW-0285">Flavoprotein</keyword>
<keyword evidence="6 11" id="KW-0460">Magnesium</keyword>
<keyword evidence="15" id="KW-1185">Reference proteome</keyword>
<dbReference type="InterPro" id="IPR011179">
    <property type="entry name" value="IPdP_isomerase"/>
</dbReference>
<evidence type="ECO:0000256" key="5">
    <source>
        <dbReference type="ARBA" id="ARBA00022723"/>
    </source>
</evidence>
<gene>
    <name evidence="11 14" type="primary">fni</name>
    <name evidence="13" type="ORF">BU200_04565</name>
    <name evidence="14" type="ORF">NCTC12957_00038</name>
</gene>
<dbReference type="PANTHER" id="PTHR43665">
    <property type="entry name" value="ISOPENTENYL-DIPHOSPHATE DELTA-ISOMERASE"/>
    <property type="match status" value="1"/>
</dbReference>
<dbReference type="HAMAP" id="MF_00354">
    <property type="entry name" value="Idi_2"/>
    <property type="match status" value="1"/>
</dbReference>
<feature type="domain" description="FMN-dependent dehydrogenase" evidence="12">
    <location>
        <begin position="170"/>
        <end position="333"/>
    </location>
</feature>
<keyword evidence="4 11" id="KW-0288">FMN</keyword>
<comment type="cofactor">
    <cofactor evidence="11">
        <name>Mg(2+)</name>
        <dbReference type="ChEBI" id="CHEBI:18420"/>
    </cofactor>
</comment>
<dbReference type="Gene3D" id="3.20.20.70">
    <property type="entry name" value="Aldolase class I"/>
    <property type="match status" value="1"/>
</dbReference>
<keyword evidence="9 11" id="KW-0413">Isomerase</keyword>
<evidence type="ECO:0000256" key="8">
    <source>
        <dbReference type="ARBA" id="ARBA00023229"/>
    </source>
</evidence>
<feature type="binding site" evidence="11">
    <location>
        <position position="127"/>
    </location>
    <ligand>
        <name>FMN</name>
        <dbReference type="ChEBI" id="CHEBI:58210"/>
    </ligand>
</feature>
<evidence type="ECO:0000256" key="9">
    <source>
        <dbReference type="ARBA" id="ARBA00023235"/>
    </source>
</evidence>
<dbReference type="SUPFAM" id="SSF51395">
    <property type="entry name" value="FMN-linked oxidoreductases"/>
    <property type="match status" value="1"/>
</dbReference>
<feature type="binding site" evidence="11">
    <location>
        <position position="98"/>
    </location>
    <ligand>
        <name>FMN</name>
        <dbReference type="ChEBI" id="CHEBI:58210"/>
    </ligand>
</feature>
<evidence type="ECO:0000256" key="11">
    <source>
        <dbReference type="HAMAP-Rule" id="MF_00354"/>
    </source>
</evidence>
<comment type="cofactor">
    <cofactor evidence="1 11">
        <name>FMN</name>
        <dbReference type="ChEBI" id="CHEBI:58210"/>
    </cofactor>
</comment>
<reference evidence="13" key="1">
    <citation type="submission" date="2016-12" db="EMBL/GenBank/DDBJ databases">
        <authorList>
            <person name="Song W.-J."/>
            <person name="Kurnit D.M."/>
        </authorList>
    </citation>
    <scope>NUCLEOTIDE SEQUENCE [LARGE SCALE GENOMIC DNA]</scope>
    <source>
        <strain evidence="13">ATCC 51725</strain>
    </source>
</reference>
<comment type="subunit">
    <text evidence="10 11">Homooctamer. Dimer of tetramers.</text>
</comment>
<protein>
    <recommendedName>
        <fullName evidence="11">Isopentenyl-diphosphate delta-isomerase</fullName>
        <shortName evidence="11">IPP isomerase</shortName>
        <ecNumber evidence="11">5.3.3.2</ecNumber>
    </recommendedName>
    <alternativeName>
        <fullName evidence="11">Isopentenyl diphosphate:dimethylallyl diphosphate isomerase</fullName>
    </alternativeName>
    <alternativeName>
        <fullName evidence="11">Isopentenyl pyrophosphate isomerase</fullName>
    </alternativeName>
    <alternativeName>
        <fullName evidence="11">Type 2 isopentenyl diphosphate isomerase</fullName>
        <shortName evidence="11">IDI-2</shortName>
    </alternativeName>
</protein>
<dbReference type="GO" id="GO:0016491">
    <property type="term" value="F:oxidoreductase activity"/>
    <property type="evidence" value="ECO:0007669"/>
    <property type="project" value="InterPro"/>
</dbReference>
<comment type="caution">
    <text evidence="11">Lacks conserved residue(s) required for the propagation of feature annotation.</text>
</comment>
<comment type="similarity">
    <text evidence="11">Belongs to the IPP isomerase type 2 family.</text>
</comment>
<dbReference type="GO" id="GO:0008299">
    <property type="term" value="P:isoprenoid biosynthetic process"/>
    <property type="evidence" value="ECO:0007669"/>
    <property type="project" value="UniProtKB-UniRule"/>
</dbReference>
<comment type="cofactor">
    <cofactor evidence="11">
        <name>NADPH</name>
        <dbReference type="ChEBI" id="CHEBI:57783"/>
    </cofactor>
</comment>
<dbReference type="InterPro" id="IPR000262">
    <property type="entry name" value="FMN-dep_DH"/>
</dbReference>
<dbReference type="RefSeq" id="WP_075099048.1">
    <property type="nucleotide sequence ID" value="NZ_MSJL01000015.1"/>
</dbReference>
<feature type="binding site" evidence="11">
    <location>
        <position position="214"/>
    </location>
    <ligand>
        <name>FMN</name>
        <dbReference type="ChEBI" id="CHEBI:58210"/>
    </ligand>
</feature>
<dbReference type="EMBL" id="UHEN01000001">
    <property type="protein sequence ID" value="SUN04868.1"/>
    <property type="molecule type" value="Genomic_DNA"/>
</dbReference>
<evidence type="ECO:0000256" key="2">
    <source>
        <dbReference type="ARBA" id="ARBA00022490"/>
    </source>
</evidence>
<reference evidence="14 16" key="3">
    <citation type="submission" date="2018-06" db="EMBL/GenBank/DDBJ databases">
        <authorList>
            <consortium name="Pathogen Informatics"/>
            <person name="Doyle S."/>
        </authorList>
    </citation>
    <scope>NUCLEOTIDE SEQUENCE [LARGE SCALE GENOMIC DNA]</scope>
    <source>
        <strain evidence="14 16">NCTC12957</strain>
    </source>
</reference>
<evidence type="ECO:0000256" key="1">
    <source>
        <dbReference type="ARBA" id="ARBA00001917"/>
    </source>
</evidence>
<dbReference type="AlphaFoldDB" id="A0A1Q8EDV6"/>
<proteinExistence type="inferred from homology"/>
<feature type="binding site" evidence="11">
    <location>
        <begin position="288"/>
        <end position="289"/>
    </location>
    <ligand>
        <name>FMN</name>
        <dbReference type="ChEBI" id="CHEBI:58210"/>
    </ligand>
</feature>
<dbReference type="NCBIfam" id="TIGR02151">
    <property type="entry name" value="IPP_isom_2"/>
    <property type="match status" value="1"/>
</dbReference>
<feature type="binding site" evidence="11">
    <location>
        <begin position="68"/>
        <end position="70"/>
    </location>
    <ligand>
        <name>FMN</name>
        <dbReference type="ChEBI" id="CHEBI:58210"/>
    </ligand>
</feature>
<keyword evidence="2 11" id="KW-0963">Cytoplasm</keyword>
<dbReference type="CDD" id="cd02811">
    <property type="entry name" value="IDI-2_FMN"/>
    <property type="match status" value="1"/>
</dbReference>
<keyword evidence="5 11" id="KW-0479">Metal-binding</keyword>
<feature type="binding site" evidence="11">
    <location>
        <position position="157"/>
    </location>
    <ligand>
        <name>substrate</name>
    </ligand>
</feature>
<feature type="binding site" evidence="11">
    <location>
        <position position="158"/>
    </location>
    <ligand>
        <name>Mg(2+)</name>
        <dbReference type="ChEBI" id="CHEBI:18420"/>
    </ligand>
</feature>
<sequence length="367" mass="39636">MLGNEVIGSNRKDQHVALANQQFTMASASDLEQTRFVHHSLPEIKVADVSLKTSVAGLEFAMPFFVNAMTGGSEKTGAINQLLGILGRETKIPLATGSISAALKDPSVAHTFSIMRQENPDGIIFANLGAHHDVENAKRAVDVLEADALQIHLNAPQEIVMPEGDRDFSMWMRNIEALVRSLEVPVIVKEVGFGMSRETVDQLASLGVETVDISGVGGTDFARIENARRTKDSYAYLYGWGQSTTISMVEAMSLPASSRPQILASGGVKTPLDIVKLLALGAEAVGLSNRFLQLVKDYSVEQAIEEVQVFCESITAIMTLLGARDIASLRQTDLVLAPAVEAWCKARSIDWTSYANRSSQGVTSFSP</sequence>
<comment type="subcellular location">
    <subcellularLocation>
        <location evidence="11">Cytoplasm</location>
    </subcellularLocation>
</comment>
<accession>A0A1Q8EDV6</accession>